<dbReference type="EC" id="5.4.99.25" evidence="5"/>
<dbReference type="InterPro" id="IPR020103">
    <property type="entry name" value="PsdUridine_synth_cat_dom_sf"/>
</dbReference>
<feature type="compositionally biased region" description="Basic and acidic residues" evidence="6">
    <location>
        <begin position="1"/>
        <end position="21"/>
    </location>
</feature>
<dbReference type="InterPro" id="IPR015225">
    <property type="entry name" value="tRNA_psdUridine_synth_fam2_C"/>
</dbReference>
<reference evidence="10 11" key="1">
    <citation type="submission" date="2020-10" db="EMBL/GenBank/DDBJ databases">
        <title>Complete genome sequence of Corynebacterium massiliense DSM 45435, type strain of Corynebacterium massiliense.</title>
        <authorList>
            <person name="Busche T."/>
            <person name="Kalinowski J."/>
            <person name="Ruckert C."/>
        </authorList>
    </citation>
    <scope>NUCLEOTIDE SEQUENCE [LARGE SCALE GENOMIC DNA]</scope>
    <source>
        <strain evidence="10 11">DSM 45435</strain>
    </source>
</reference>
<dbReference type="InterPro" id="IPR036974">
    <property type="entry name" value="PUA_sf"/>
</dbReference>
<dbReference type="PANTHER" id="PTHR13767:SF2">
    <property type="entry name" value="PSEUDOURIDYLATE SYNTHASE TRUB1"/>
    <property type="match status" value="1"/>
</dbReference>
<proteinExistence type="inferred from homology"/>
<dbReference type="Pfam" id="PF09142">
    <property type="entry name" value="TruB_C"/>
    <property type="match status" value="1"/>
</dbReference>
<evidence type="ECO:0000256" key="5">
    <source>
        <dbReference type="HAMAP-Rule" id="MF_01080"/>
    </source>
</evidence>
<evidence type="ECO:0000259" key="9">
    <source>
        <dbReference type="Pfam" id="PF16198"/>
    </source>
</evidence>
<evidence type="ECO:0000256" key="1">
    <source>
        <dbReference type="ARBA" id="ARBA00000385"/>
    </source>
</evidence>
<dbReference type="GO" id="GO:0160148">
    <property type="term" value="F:tRNA pseudouridine(55) synthase activity"/>
    <property type="evidence" value="ECO:0007669"/>
    <property type="project" value="UniProtKB-EC"/>
</dbReference>
<keyword evidence="3 5" id="KW-0819">tRNA processing</keyword>
<dbReference type="Gene3D" id="3.30.2350.10">
    <property type="entry name" value="Pseudouridine synthase"/>
    <property type="match status" value="1"/>
</dbReference>
<feature type="domain" description="tRNA pseudouridine synthase II TruB subfamily 2 C-terminal" evidence="8">
    <location>
        <begin position="268"/>
        <end position="323"/>
    </location>
</feature>
<name>A0ABY7U7N5_9CORY</name>
<comment type="similarity">
    <text evidence="2 5">Belongs to the pseudouridine synthase TruB family. Type 1 subfamily.</text>
</comment>
<evidence type="ECO:0000259" key="8">
    <source>
        <dbReference type="Pfam" id="PF09142"/>
    </source>
</evidence>
<evidence type="ECO:0000256" key="2">
    <source>
        <dbReference type="ARBA" id="ARBA00005642"/>
    </source>
</evidence>
<feature type="domain" description="tRNA pseudouridylate synthase B C-terminal" evidence="9">
    <location>
        <begin position="206"/>
        <end position="250"/>
    </location>
</feature>
<dbReference type="InterPro" id="IPR002501">
    <property type="entry name" value="PsdUridine_synth_N"/>
</dbReference>
<evidence type="ECO:0000256" key="3">
    <source>
        <dbReference type="ARBA" id="ARBA00022694"/>
    </source>
</evidence>
<evidence type="ECO:0000313" key="11">
    <source>
        <dbReference type="Proteomes" id="UP001220064"/>
    </source>
</evidence>
<organism evidence="10 11">
    <name type="scientific">Corynebacterium massiliense DSM 45435</name>
    <dbReference type="NCBI Taxonomy" id="1121364"/>
    <lineage>
        <taxon>Bacteria</taxon>
        <taxon>Bacillati</taxon>
        <taxon>Actinomycetota</taxon>
        <taxon>Actinomycetes</taxon>
        <taxon>Mycobacteriales</taxon>
        <taxon>Corynebacteriaceae</taxon>
        <taxon>Corynebacterium</taxon>
    </lineage>
</organism>
<evidence type="ECO:0000256" key="4">
    <source>
        <dbReference type="ARBA" id="ARBA00023235"/>
    </source>
</evidence>
<keyword evidence="4 5" id="KW-0413">Isomerase</keyword>
<dbReference type="Proteomes" id="UP001220064">
    <property type="component" value="Chromosome"/>
</dbReference>
<dbReference type="InterPro" id="IPR032819">
    <property type="entry name" value="TruB_C"/>
</dbReference>
<gene>
    <name evidence="5 10" type="primary">truB</name>
    <name evidence="10" type="ORF">CMASS_06430</name>
</gene>
<dbReference type="RefSeq" id="WP_022862194.1">
    <property type="nucleotide sequence ID" value="NZ_ATVG01000001.1"/>
</dbReference>
<feature type="active site" description="Nucleophile" evidence="5">
    <location>
        <position position="60"/>
    </location>
</feature>
<dbReference type="EMBL" id="CP063189">
    <property type="protein sequence ID" value="WCZ32720.1"/>
    <property type="molecule type" value="Genomic_DNA"/>
</dbReference>
<dbReference type="Gene3D" id="2.30.130.10">
    <property type="entry name" value="PUA domain"/>
    <property type="match status" value="1"/>
</dbReference>
<dbReference type="Pfam" id="PF16198">
    <property type="entry name" value="TruB_C_2"/>
    <property type="match status" value="1"/>
</dbReference>
<keyword evidence="11" id="KW-1185">Reference proteome</keyword>
<protein>
    <recommendedName>
        <fullName evidence="5">tRNA pseudouridine synthase B</fullName>
        <ecNumber evidence="5">5.4.99.25</ecNumber>
    </recommendedName>
    <alternativeName>
        <fullName evidence="5">tRNA pseudouridine(55) synthase</fullName>
        <shortName evidence="5">Psi55 synthase</shortName>
    </alternativeName>
    <alternativeName>
        <fullName evidence="5">tRNA pseudouridylate synthase</fullName>
    </alternativeName>
    <alternativeName>
        <fullName evidence="5">tRNA-uridine isomerase</fullName>
    </alternativeName>
</protein>
<comment type="catalytic activity">
    <reaction evidence="1 5">
        <text>uridine(55) in tRNA = pseudouridine(55) in tRNA</text>
        <dbReference type="Rhea" id="RHEA:42532"/>
        <dbReference type="Rhea" id="RHEA-COMP:10101"/>
        <dbReference type="Rhea" id="RHEA-COMP:10102"/>
        <dbReference type="ChEBI" id="CHEBI:65314"/>
        <dbReference type="ChEBI" id="CHEBI:65315"/>
        <dbReference type="EC" id="5.4.99.25"/>
    </reaction>
</comment>
<feature type="domain" description="Pseudouridine synthase II N-terminal" evidence="7">
    <location>
        <begin position="45"/>
        <end position="205"/>
    </location>
</feature>
<dbReference type="Pfam" id="PF01509">
    <property type="entry name" value="TruB_N"/>
    <property type="match status" value="1"/>
</dbReference>
<sequence length="328" mass="35163">MSAHHSDRHRDTHRDSPRDPLADSGLAIVDKPAGMTSHDVVAKLRRIYGTRKVGHAGTLDPMATGVLVAGIERGTKFLAHITASTKSYKATIRLGAATTTDDREGEVTFTADPEVITALDDASIDRAVADLTGDIMQRPTAVSAIKINGKRAHERVRAGEDIDIPARPVTVSRFDVVDRRRGGSHRADGFVDLNVEVDCSSGTYIRALARDLGEALGVGGHLTALRRTAVGPFTLADAQQLDDLANAQDSAHGPDLSLSLDEALARCYPVVRIRNEEADMLAMGKWLEPCGLKGVHAAVADDGRAVALVKESKHRLHTVFVARPSTLQ</sequence>
<dbReference type="SUPFAM" id="SSF55120">
    <property type="entry name" value="Pseudouridine synthase"/>
    <property type="match status" value="1"/>
</dbReference>
<evidence type="ECO:0000256" key="6">
    <source>
        <dbReference type="SAM" id="MobiDB-lite"/>
    </source>
</evidence>
<dbReference type="InterPro" id="IPR014780">
    <property type="entry name" value="tRNA_psdUridine_synth_TruB"/>
</dbReference>
<dbReference type="CDD" id="cd02573">
    <property type="entry name" value="PseudoU_synth_EcTruB"/>
    <property type="match status" value="1"/>
</dbReference>
<accession>A0ABY7U7N5</accession>
<dbReference type="NCBIfam" id="TIGR00431">
    <property type="entry name" value="TruB"/>
    <property type="match status" value="1"/>
</dbReference>
<evidence type="ECO:0000259" key="7">
    <source>
        <dbReference type="Pfam" id="PF01509"/>
    </source>
</evidence>
<dbReference type="InterPro" id="IPR015947">
    <property type="entry name" value="PUA-like_sf"/>
</dbReference>
<comment type="function">
    <text evidence="5">Responsible for synthesis of pseudouridine from uracil-55 in the psi GC loop of transfer RNAs.</text>
</comment>
<dbReference type="PANTHER" id="PTHR13767">
    <property type="entry name" value="TRNA-PSEUDOURIDINE SYNTHASE"/>
    <property type="match status" value="1"/>
</dbReference>
<dbReference type="SUPFAM" id="SSF88697">
    <property type="entry name" value="PUA domain-like"/>
    <property type="match status" value="1"/>
</dbReference>
<dbReference type="HAMAP" id="MF_01080">
    <property type="entry name" value="TruB_bact"/>
    <property type="match status" value="1"/>
</dbReference>
<evidence type="ECO:0000313" key="10">
    <source>
        <dbReference type="EMBL" id="WCZ32720.1"/>
    </source>
</evidence>
<feature type="region of interest" description="Disordered" evidence="6">
    <location>
        <begin position="1"/>
        <end position="29"/>
    </location>
</feature>